<evidence type="ECO:0000256" key="2">
    <source>
        <dbReference type="SAM" id="Phobius"/>
    </source>
</evidence>
<name>A0ABR2U5I8_9ROSI</name>
<comment type="caution">
    <text evidence="3">The sequence shown here is derived from an EMBL/GenBank/DDBJ whole genome shotgun (WGS) entry which is preliminary data.</text>
</comment>
<organism evidence="3 4">
    <name type="scientific">Hibiscus sabdariffa</name>
    <name type="common">roselle</name>
    <dbReference type="NCBI Taxonomy" id="183260"/>
    <lineage>
        <taxon>Eukaryota</taxon>
        <taxon>Viridiplantae</taxon>
        <taxon>Streptophyta</taxon>
        <taxon>Embryophyta</taxon>
        <taxon>Tracheophyta</taxon>
        <taxon>Spermatophyta</taxon>
        <taxon>Magnoliopsida</taxon>
        <taxon>eudicotyledons</taxon>
        <taxon>Gunneridae</taxon>
        <taxon>Pentapetalae</taxon>
        <taxon>rosids</taxon>
        <taxon>malvids</taxon>
        <taxon>Malvales</taxon>
        <taxon>Malvaceae</taxon>
        <taxon>Malvoideae</taxon>
        <taxon>Hibiscus</taxon>
    </lineage>
</organism>
<keyword evidence="4" id="KW-1185">Reference proteome</keyword>
<protein>
    <submittedName>
        <fullName evidence="3">Uncharacterized protein</fullName>
    </submittedName>
</protein>
<feature type="transmembrane region" description="Helical" evidence="2">
    <location>
        <begin position="36"/>
        <end position="60"/>
    </location>
</feature>
<dbReference type="EMBL" id="JBBPBN010000002">
    <property type="protein sequence ID" value="KAK9044738.1"/>
    <property type="molecule type" value="Genomic_DNA"/>
</dbReference>
<gene>
    <name evidence="3" type="ORF">V6N11_058630</name>
</gene>
<feature type="region of interest" description="Disordered" evidence="1">
    <location>
        <begin position="1"/>
        <end position="20"/>
    </location>
</feature>
<keyword evidence="2" id="KW-0812">Transmembrane</keyword>
<evidence type="ECO:0000313" key="3">
    <source>
        <dbReference type="EMBL" id="KAK9044738.1"/>
    </source>
</evidence>
<evidence type="ECO:0000256" key="1">
    <source>
        <dbReference type="SAM" id="MobiDB-lite"/>
    </source>
</evidence>
<keyword evidence="2" id="KW-1133">Transmembrane helix</keyword>
<reference evidence="3 4" key="1">
    <citation type="journal article" date="2024" name="G3 (Bethesda)">
        <title>Genome assembly of Hibiscus sabdariffa L. provides insights into metabolisms of medicinal natural products.</title>
        <authorList>
            <person name="Kim T."/>
        </authorList>
    </citation>
    <scope>NUCLEOTIDE SEQUENCE [LARGE SCALE GENOMIC DNA]</scope>
    <source>
        <strain evidence="3">TK-2024</strain>
        <tissue evidence="3">Old leaves</tissue>
    </source>
</reference>
<keyword evidence="2" id="KW-0472">Membrane</keyword>
<accession>A0ABR2U5I8</accession>
<sequence>MNEEWGGLSHRDGNLNKGEPSLVTSHMHSVYGEKNAASSATAGIFCIMSMYLSLLSLGLFSSAFCFLLRLWLSLCSGLACCPSSFYLWDPFGDL</sequence>
<dbReference type="Proteomes" id="UP001396334">
    <property type="component" value="Unassembled WGS sequence"/>
</dbReference>
<proteinExistence type="predicted"/>
<evidence type="ECO:0000313" key="4">
    <source>
        <dbReference type="Proteomes" id="UP001396334"/>
    </source>
</evidence>
<feature type="transmembrane region" description="Helical" evidence="2">
    <location>
        <begin position="67"/>
        <end position="88"/>
    </location>
</feature>